<evidence type="ECO:0000256" key="9">
    <source>
        <dbReference type="ARBA" id="ARBA00022984"/>
    </source>
</evidence>
<dbReference type="SUPFAM" id="SSF56601">
    <property type="entry name" value="beta-lactamase/transpeptidase-like"/>
    <property type="match status" value="1"/>
</dbReference>
<comment type="subcellular location">
    <subcellularLocation>
        <location evidence="2">Cell membrane</location>
    </subcellularLocation>
    <subcellularLocation>
        <location evidence="1">Membrane</location>
        <topology evidence="1">Single-pass membrane protein</topology>
    </subcellularLocation>
</comment>
<evidence type="ECO:0000259" key="16">
    <source>
        <dbReference type="Pfam" id="PF03717"/>
    </source>
</evidence>
<dbReference type="InterPro" id="IPR001460">
    <property type="entry name" value="PCN-bd_Tpept"/>
</dbReference>
<keyword evidence="6" id="KW-1003">Cell membrane</keyword>
<dbReference type="InterPro" id="IPR012338">
    <property type="entry name" value="Beta-lactam/transpept-like"/>
</dbReference>
<accession>A0ABQ4K5Q7</accession>
<dbReference type="Gene3D" id="1.10.10.1230">
    <property type="entry name" value="Penicillin-binding protein, N-terminal non-catalytic domain, head sub-domain"/>
    <property type="match status" value="1"/>
</dbReference>
<dbReference type="Proteomes" id="UP000680279">
    <property type="component" value="Unassembled WGS sequence"/>
</dbReference>
<comment type="similarity">
    <text evidence="4">Belongs to the transpeptidase family.</text>
</comment>
<evidence type="ECO:0000256" key="10">
    <source>
        <dbReference type="ARBA" id="ARBA00022989"/>
    </source>
</evidence>
<evidence type="ECO:0000256" key="12">
    <source>
        <dbReference type="ARBA" id="ARBA00023316"/>
    </source>
</evidence>
<reference evidence="17 18" key="1">
    <citation type="submission" date="2021-03" db="EMBL/GenBank/DDBJ databases">
        <title>Antimicrobial resistance genes in bacteria isolated from Japanese honey, and their potential for conferring macrolide and lincosamide resistance in the American foulbrood pathogen Paenibacillus larvae.</title>
        <authorList>
            <person name="Okamoto M."/>
            <person name="Kumagai M."/>
            <person name="Kanamori H."/>
            <person name="Takamatsu D."/>
        </authorList>
    </citation>
    <scope>NUCLEOTIDE SEQUENCE [LARGE SCALE GENOMIC DNA]</scope>
    <source>
        <strain evidence="17 18">J1TS3</strain>
    </source>
</reference>
<evidence type="ECO:0000256" key="11">
    <source>
        <dbReference type="ARBA" id="ARBA00023136"/>
    </source>
</evidence>
<keyword evidence="9" id="KW-0573">Peptidoglycan synthesis</keyword>
<evidence type="ECO:0000256" key="3">
    <source>
        <dbReference type="ARBA" id="ARBA00004752"/>
    </source>
</evidence>
<dbReference type="PANTHER" id="PTHR30627:SF2">
    <property type="entry name" value="PEPTIDOGLYCAN D,D-TRANSPEPTIDASE MRDA"/>
    <property type="match status" value="1"/>
</dbReference>
<dbReference type="Gene3D" id="3.90.1310.10">
    <property type="entry name" value="Penicillin-binding protein 2a (Domain 2)"/>
    <property type="match status" value="1"/>
</dbReference>
<comment type="caution">
    <text evidence="17">The sequence shown here is derived from an EMBL/GenBank/DDBJ whole genome shotgun (WGS) entry which is preliminary data.</text>
</comment>
<feature type="domain" description="Penicillin-binding protein dimerisation" evidence="16">
    <location>
        <begin position="70"/>
        <end position="296"/>
    </location>
</feature>
<organism evidence="17 18">
    <name type="scientific">Siminovitchia fordii</name>
    <dbReference type="NCBI Taxonomy" id="254759"/>
    <lineage>
        <taxon>Bacteria</taxon>
        <taxon>Bacillati</taxon>
        <taxon>Bacillota</taxon>
        <taxon>Bacilli</taxon>
        <taxon>Bacillales</taxon>
        <taxon>Bacillaceae</taxon>
        <taxon>Siminovitchia</taxon>
    </lineage>
</organism>
<gene>
    <name evidence="17" type="ORF">J1TS3_13220</name>
</gene>
<keyword evidence="10 14" id="KW-1133">Transmembrane helix</keyword>
<keyword evidence="11 14" id="KW-0472">Membrane</keyword>
<evidence type="ECO:0000259" key="15">
    <source>
        <dbReference type="Pfam" id="PF00905"/>
    </source>
</evidence>
<dbReference type="EC" id="3.4.16.4" evidence="5"/>
<dbReference type="InterPro" id="IPR036138">
    <property type="entry name" value="PBP_dimer_sf"/>
</dbReference>
<dbReference type="PANTHER" id="PTHR30627">
    <property type="entry name" value="PEPTIDOGLYCAN D,D-TRANSPEPTIDASE"/>
    <property type="match status" value="1"/>
</dbReference>
<keyword evidence="8" id="KW-0133">Cell shape</keyword>
<evidence type="ECO:0000256" key="1">
    <source>
        <dbReference type="ARBA" id="ARBA00004167"/>
    </source>
</evidence>
<evidence type="ECO:0000256" key="4">
    <source>
        <dbReference type="ARBA" id="ARBA00007171"/>
    </source>
</evidence>
<dbReference type="Pfam" id="PF03717">
    <property type="entry name" value="PBP_dimer"/>
    <property type="match status" value="1"/>
</dbReference>
<dbReference type="Gene3D" id="3.40.710.10">
    <property type="entry name" value="DD-peptidase/beta-lactamase superfamily"/>
    <property type="match status" value="1"/>
</dbReference>
<keyword evidence="7 14" id="KW-0812">Transmembrane</keyword>
<evidence type="ECO:0000256" key="5">
    <source>
        <dbReference type="ARBA" id="ARBA00012448"/>
    </source>
</evidence>
<evidence type="ECO:0000256" key="14">
    <source>
        <dbReference type="SAM" id="Phobius"/>
    </source>
</evidence>
<sequence length="686" mass="77228">MEHIHTVKTEGVMRMNEKMKNATAFRMNFLFFIIFLIFCLLVIRLGYLQIAHGKQFNNEINSSKAVVVKKPAPRGLIYDRKHRLLVGNKGIKAITYFRWNNSTPDSMLDLAEELTKYIDVDIDNLKKRDLEDYIIAKYPDKINKRLDAKEQELQGGELYQAQMKKVSGKDIAFLSRKEKMVAILYKKMNSAPEFTTVMLKNNHVTDEEVAKVSEHLQELPGIDVTMDWERDYKEGTMLKSVFGSVTSEKTGLPSDQKELLLAKGYALDDRVGKSYLERGYEGILKGRKEQYELIINKGELTKSILKTEGKKGDNLVLTIDIDFQKKLDEIATDALIQQKGKLADRLYISAMNPQNGEILGMTGKRINMETGEIEDDTLGVFNTQYTMGSSIKAASVLAGYMDEVISLEDNVMIDKPLKFAETKSKSSWFNRNGSMALNDITALEVSSNSYMMQLAMRMGGKYHYTPGESLKMNSEAVFRKLRYYYSQFGLGVPTGIDIPGETAGLKGVENNPGLALDLSFGQFDTYTTLQLNQYISTIANGGNRMAPRIVKEIRGSNEQGELGELKKDFTPKVLNHIEIEDKYINRIKTGLYNVVHGDHQYATGKKLANSPYDISGKTGTAQAFYSGPIESANMMAVWNLTFVGYAPSENPQIAISVALPFMDTDKEDAILDIPKKVFEAYFEAES</sequence>
<dbReference type="InterPro" id="IPR050515">
    <property type="entry name" value="Beta-lactam/transpept"/>
</dbReference>
<evidence type="ECO:0000256" key="8">
    <source>
        <dbReference type="ARBA" id="ARBA00022960"/>
    </source>
</evidence>
<proteinExistence type="inferred from homology"/>
<dbReference type="RefSeq" id="WP_212962416.1">
    <property type="nucleotide sequence ID" value="NZ_BOQT01000003.1"/>
</dbReference>
<evidence type="ECO:0000313" key="18">
    <source>
        <dbReference type="Proteomes" id="UP000680279"/>
    </source>
</evidence>
<protein>
    <recommendedName>
        <fullName evidence="5">serine-type D-Ala-D-Ala carboxypeptidase</fullName>
        <ecNumber evidence="5">3.4.16.4</ecNumber>
    </recommendedName>
</protein>
<evidence type="ECO:0000313" key="17">
    <source>
        <dbReference type="EMBL" id="GIN20188.1"/>
    </source>
</evidence>
<name>A0ABQ4K5Q7_9BACI</name>
<evidence type="ECO:0000256" key="13">
    <source>
        <dbReference type="ARBA" id="ARBA00034000"/>
    </source>
</evidence>
<evidence type="ECO:0000256" key="2">
    <source>
        <dbReference type="ARBA" id="ARBA00004236"/>
    </source>
</evidence>
<dbReference type="Pfam" id="PF00905">
    <property type="entry name" value="Transpeptidase"/>
    <property type="match status" value="1"/>
</dbReference>
<dbReference type="InterPro" id="IPR005311">
    <property type="entry name" value="PBP_dimer"/>
</dbReference>
<feature type="transmembrane region" description="Helical" evidence="14">
    <location>
        <begin position="23"/>
        <end position="47"/>
    </location>
</feature>
<dbReference type="SUPFAM" id="SSF56519">
    <property type="entry name" value="Penicillin binding protein dimerisation domain"/>
    <property type="match status" value="1"/>
</dbReference>
<feature type="domain" description="Penicillin-binding protein transpeptidase" evidence="15">
    <location>
        <begin position="348"/>
        <end position="660"/>
    </location>
</feature>
<comment type="pathway">
    <text evidence="3">Cell wall biogenesis; peptidoglycan biosynthesis.</text>
</comment>
<evidence type="ECO:0000256" key="6">
    <source>
        <dbReference type="ARBA" id="ARBA00022475"/>
    </source>
</evidence>
<keyword evidence="12" id="KW-0961">Cell wall biogenesis/degradation</keyword>
<keyword evidence="18" id="KW-1185">Reference proteome</keyword>
<comment type="catalytic activity">
    <reaction evidence="13">
        <text>Preferential cleavage: (Ac)2-L-Lys-D-Ala-|-D-Ala. Also transpeptidation of peptidyl-alanyl moieties that are N-acyl substituents of D-alanine.</text>
        <dbReference type="EC" id="3.4.16.4"/>
    </reaction>
</comment>
<dbReference type="EMBL" id="BOQT01000003">
    <property type="protein sequence ID" value="GIN20188.1"/>
    <property type="molecule type" value="Genomic_DNA"/>
</dbReference>
<evidence type="ECO:0000256" key="7">
    <source>
        <dbReference type="ARBA" id="ARBA00022692"/>
    </source>
</evidence>